<sequence>MDETTNANMTQGNEVGSGSRQKKRTMGLSDSEYDKLVELVESAFDEKRVLKSSPMTVEWPIIVQKFADQLGKERPLKILRTSWKKLKEKWRKYHELRHKSGFGWNEETKILEAEDVVWDSVITENIKYQVCRRKSFKYYDVMTKICQKSTEVGQSAHVRRRLPHGSHQSIEEIEVEEEEQDTTRVVNDAPTSFNQLPTSSSSSRKRKRSVSSVSLDRLQIQEKYTDACIEKNQLLSRSDDNMQKCMLKINNIPNISASAIIAMGAFAASSDNNKIMILNVEGVVLTKLVEYVVSQNPVFCNEPAWNPPPQPPTDFN</sequence>
<feature type="region of interest" description="Disordered" evidence="1">
    <location>
        <begin position="1"/>
        <end position="27"/>
    </location>
</feature>
<dbReference type="Proteomes" id="UP000236161">
    <property type="component" value="Unassembled WGS sequence"/>
</dbReference>
<name>A0A2I0B456_9ASPA</name>
<feature type="compositionally biased region" description="Polar residues" evidence="1">
    <location>
        <begin position="183"/>
        <end position="198"/>
    </location>
</feature>
<feature type="region of interest" description="Disordered" evidence="1">
    <location>
        <begin position="173"/>
        <end position="210"/>
    </location>
</feature>
<dbReference type="OrthoDB" id="686198at2759"/>
<feature type="compositionally biased region" description="Polar residues" evidence="1">
    <location>
        <begin position="1"/>
        <end position="19"/>
    </location>
</feature>
<keyword evidence="4" id="KW-1185">Reference proteome</keyword>
<dbReference type="Pfam" id="PF12776">
    <property type="entry name" value="Myb_DNA-bind_3"/>
    <property type="match status" value="1"/>
</dbReference>
<evidence type="ECO:0000256" key="1">
    <source>
        <dbReference type="SAM" id="MobiDB-lite"/>
    </source>
</evidence>
<dbReference type="PANTHER" id="PTHR46929">
    <property type="entry name" value="EXPRESSED PROTEIN"/>
    <property type="match status" value="1"/>
</dbReference>
<gene>
    <name evidence="3" type="ORF">AXF42_Ash012151</name>
</gene>
<evidence type="ECO:0000313" key="4">
    <source>
        <dbReference type="Proteomes" id="UP000236161"/>
    </source>
</evidence>
<organism evidence="3 4">
    <name type="scientific">Apostasia shenzhenica</name>
    <dbReference type="NCBI Taxonomy" id="1088818"/>
    <lineage>
        <taxon>Eukaryota</taxon>
        <taxon>Viridiplantae</taxon>
        <taxon>Streptophyta</taxon>
        <taxon>Embryophyta</taxon>
        <taxon>Tracheophyta</taxon>
        <taxon>Spermatophyta</taxon>
        <taxon>Magnoliopsida</taxon>
        <taxon>Liliopsida</taxon>
        <taxon>Asparagales</taxon>
        <taxon>Orchidaceae</taxon>
        <taxon>Apostasioideae</taxon>
        <taxon>Apostasia</taxon>
    </lineage>
</organism>
<feature type="domain" description="Myb/SANT-like" evidence="2">
    <location>
        <begin position="37"/>
        <end position="120"/>
    </location>
</feature>
<dbReference type="PANTHER" id="PTHR46929:SF3">
    <property type="entry name" value="MYB_SANT-LIKE DOMAIN-CONTAINING PROTEIN"/>
    <property type="match status" value="1"/>
</dbReference>
<dbReference type="EMBL" id="KZ451916">
    <property type="protein sequence ID" value="PKA62565.1"/>
    <property type="molecule type" value="Genomic_DNA"/>
</dbReference>
<accession>A0A2I0B456</accession>
<dbReference type="AlphaFoldDB" id="A0A2I0B456"/>
<dbReference type="InterPro" id="IPR024752">
    <property type="entry name" value="Myb/SANT-like_dom"/>
</dbReference>
<proteinExistence type="predicted"/>
<evidence type="ECO:0000313" key="3">
    <source>
        <dbReference type="EMBL" id="PKA62565.1"/>
    </source>
</evidence>
<protein>
    <recommendedName>
        <fullName evidence="2">Myb/SANT-like domain-containing protein</fullName>
    </recommendedName>
</protein>
<reference evidence="3 4" key="1">
    <citation type="journal article" date="2017" name="Nature">
        <title>The Apostasia genome and the evolution of orchids.</title>
        <authorList>
            <person name="Zhang G.Q."/>
            <person name="Liu K.W."/>
            <person name="Li Z."/>
            <person name="Lohaus R."/>
            <person name="Hsiao Y.Y."/>
            <person name="Niu S.C."/>
            <person name="Wang J.Y."/>
            <person name="Lin Y.C."/>
            <person name="Xu Q."/>
            <person name="Chen L.J."/>
            <person name="Yoshida K."/>
            <person name="Fujiwara S."/>
            <person name="Wang Z.W."/>
            <person name="Zhang Y.Q."/>
            <person name="Mitsuda N."/>
            <person name="Wang M."/>
            <person name="Liu G.H."/>
            <person name="Pecoraro L."/>
            <person name="Huang H.X."/>
            <person name="Xiao X.J."/>
            <person name="Lin M."/>
            <person name="Wu X.Y."/>
            <person name="Wu W.L."/>
            <person name="Chen Y.Y."/>
            <person name="Chang S.B."/>
            <person name="Sakamoto S."/>
            <person name="Ohme-Takagi M."/>
            <person name="Yagi M."/>
            <person name="Zeng S.J."/>
            <person name="Shen C.Y."/>
            <person name="Yeh C.M."/>
            <person name="Luo Y.B."/>
            <person name="Tsai W.C."/>
            <person name="Van de Peer Y."/>
            <person name="Liu Z.J."/>
        </authorList>
    </citation>
    <scope>NUCLEOTIDE SEQUENCE [LARGE SCALE GENOMIC DNA]</scope>
    <source>
        <strain evidence="4">cv. Shenzhen</strain>
        <tissue evidence="3">Stem</tissue>
    </source>
</reference>
<evidence type="ECO:0000259" key="2">
    <source>
        <dbReference type="Pfam" id="PF12776"/>
    </source>
</evidence>